<name>A0A448X6R8_9PLAT</name>
<gene>
    <name evidence="1" type="ORF">PXEA_LOCUS22866</name>
</gene>
<dbReference type="AlphaFoldDB" id="A0A448X6R8"/>
<evidence type="ECO:0000313" key="1">
    <source>
        <dbReference type="EMBL" id="VEL29426.1"/>
    </source>
</evidence>
<dbReference type="EMBL" id="CAAALY010103048">
    <property type="protein sequence ID" value="VEL29426.1"/>
    <property type="molecule type" value="Genomic_DNA"/>
</dbReference>
<comment type="caution">
    <text evidence="1">The sequence shown here is derived from an EMBL/GenBank/DDBJ whole genome shotgun (WGS) entry which is preliminary data.</text>
</comment>
<organism evidence="1 2">
    <name type="scientific">Protopolystoma xenopodis</name>
    <dbReference type="NCBI Taxonomy" id="117903"/>
    <lineage>
        <taxon>Eukaryota</taxon>
        <taxon>Metazoa</taxon>
        <taxon>Spiralia</taxon>
        <taxon>Lophotrochozoa</taxon>
        <taxon>Platyhelminthes</taxon>
        <taxon>Monogenea</taxon>
        <taxon>Polyopisthocotylea</taxon>
        <taxon>Polystomatidea</taxon>
        <taxon>Polystomatidae</taxon>
        <taxon>Protopolystoma</taxon>
    </lineage>
</organism>
<dbReference type="Proteomes" id="UP000784294">
    <property type="component" value="Unassembled WGS sequence"/>
</dbReference>
<evidence type="ECO:0000313" key="2">
    <source>
        <dbReference type="Proteomes" id="UP000784294"/>
    </source>
</evidence>
<sequence length="104" mass="11214">MHPSVHRPGRSTKLCGQLLSVPLQQGGANWLTYVARTLLHLDPILAAPLQPTYFGHTSPPNPDRPKSASCPAHRACINRAPHARAARTVRVPSASLRLAQGAEE</sequence>
<reference evidence="1" key="1">
    <citation type="submission" date="2018-11" db="EMBL/GenBank/DDBJ databases">
        <authorList>
            <consortium name="Pathogen Informatics"/>
        </authorList>
    </citation>
    <scope>NUCLEOTIDE SEQUENCE</scope>
</reference>
<keyword evidence="2" id="KW-1185">Reference proteome</keyword>
<accession>A0A448X6R8</accession>
<protein>
    <submittedName>
        <fullName evidence="1">Uncharacterized protein</fullName>
    </submittedName>
</protein>
<proteinExistence type="predicted"/>